<accession>C0QH76</accession>
<dbReference type="HOGENOM" id="CLU_3024648_0_0_7"/>
<dbReference type="AlphaFoldDB" id="C0QH76"/>
<dbReference type="EMBL" id="CP001087">
    <property type="protein sequence ID" value="ACN17735.1"/>
    <property type="molecule type" value="Genomic_DNA"/>
</dbReference>
<keyword evidence="2" id="KW-1185">Reference proteome</keyword>
<organism evidence="1 2">
    <name type="scientific">Desulforapulum autotrophicum (strain ATCC 43914 / DSM 3382 / VKM B-1955 / HRM2)</name>
    <name type="common">Desulfobacterium autotrophicum</name>
    <dbReference type="NCBI Taxonomy" id="177437"/>
    <lineage>
        <taxon>Bacteria</taxon>
        <taxon>Pseudomonadati</taxon>
        <taxon>Thermodesulfobacteriota</taxon>
        <taxon>Desulfobacteria</taxon>
        <taxon>Desulfobacterales</taxon>
        <taxon>Desulfobacteraceae</taxon>
        <taxon>Desulforapulum</taxon>
    </lineage>
</organism>
<evidence type="ECO:0000313" key="1">
    <source>
        <dbReference type="EMBL" id="ACN17735.1"/>
    </source>
</evidence>
<dbReference type="KEGG" id="dat:HRM2_46790"/>
<dbReference type="STRING" id="177437.HRM2_46790"/>
<name>C0QH76_DESAH</name>
<gene>
    <name evidence="1" type="ordered locus">HRM2_46790</name>
</gene>
<evidence type="ECO:0000313" key="2">
    <source>
        <dbReference type="Proteomes" id="UP000000442"/>
    </source>
</evidence>
<reference evidence="1 2" key="1">
    <citation type="journal article" date="2009" name="Environ. Microbiol.">
        <title>Genome sequence of Desulfobacterium autotrophicum HRM2, a marine sulfate reducer oxidizing organic carbon completely to carbon dioxide.</title>
        <authorList>
            <person name="Strittmatter A.W."/>
            <person name="Liesegang H."/>
            <person name="Rabus R."/>
            <person name="Decker I."/>
            <person name="Amann J."/>
            <person name="Andres S."/>
            <person name="Henne A."/>
            <person name="Fricke W.F."/>
            <person name="Martinez-Arias R."/>
            <person name="Bartels D."/>
            <person name="Goesmann A."/>
            <person name="Krause L."/>
            <person name="Puehler A."/>
            <person name="Klenk H.P."/>
            <person name="Richter M."/>
            <person name="Schuler M."/>
            <person name="Gloeckner F.O."/>
            <person name="Meyerdierks A."/>
            <person name="Gottschalk G."/>
            <person name="Amann R."/>
        </authorList>
    </citation>
    <scope>NUCLEOTIDE SEQUENCE [LARGE SCALE GENOMIC DNA]</scope>
    <source>
        <strain evidence="2">ATCC 43914 / DSM 3382 / HRM2</strain>
    </source>
</reference>
<dbReference type="Proteomes" id="UP000000442">
    <property type="component" value="Chromosome"/>
</dbReference>
<sequence length="55" mass="6428">MFFFIFLHGDGLYQKNDSSPTSIFHGTDLKRYTLFQNNTPRGVLSPFFSRLFPHS</sequence>
<proteinExistence type="predicted"/>
<protein>
    <submittedName>
        <fullName evidence="1">Uncharacterized protein</fullName>
    </submittedName>
</protein>